<proteinExistence type="predicted"/>
<dbReference type="KEGG" id="saga:M5M_11605"/>
<evidence type="ECO:0000313" key="1">
    <source>
        <dbReference type="EMBL" id="AFU99498.1"/>
    </source>
</evidence>
<evidence type="ECO:0000313" key="2">
    <source>
        <dbReference type="Proteomes" id="UP000000466"/>
    </source>
</evidence>
<name>K4KN18_SIMAS</name>
<organism evidence="1 2">
    <name type="scientific">Simiduia agarivorans (strain DSM 21679 / JCM 13881 / BCRC 17597 / SA1)</name>
    <dbReference type="NCBI Taxonomy" id="1117647"/>
    <lineage>
        <taxon>Bacteria</taxon>
        <taxon>Pseudomonadati</taxon>
        <taxon>Pseudomonadota</taxon>
        <taxon>Gammaproteobacteria</taxon>
        <taxon>Cellvibrionales</taxon>
        <taxon>Cellvibrionaceae</taxon>
        <taxon>Simiduia</taxon>
    </lineage>
</organism>
<gene>
    <name evidence="1" type="ordered locus">M5M_11605</name>
</gene>
<accession>K4KN18</accession>
<reference evidence="1 2" key="1">
    <citation type="journal article" date="2013" name="Genome Announc.">
        <title>Complete genome sequence of Simiduia agarivorans SA1(T), a marine bacterium able to degrade a variety of polysaccharides.</title>
        <authorList>
            <person name="Lin S.Y."/>
            <person name="Shieh W.Y."/>
            <person name="Chen J.S."/>
            <person name="Tang S.L."/>
        </authorList>
    </citation>
    <scope>NUCLEOTIDE SEQUENCE [LARGE SCALE GENOMIC DNA]</scope>
    <source>
        <strain evidence="2">DSM 21679 / JCM 13881 / BCRC 17597 / SA1</strain>
    </source>
</reference>
<dbReference type="AlphaFoldDB" id="K4KN18"/>
<dbReference type="STRING" id="1117647.M5M_11605"/>
<dbReference type="EMBL" id="CP003746">
    <property type="protein sequence ID" value="AFU99498.1"/>
    <property type="molecule type" value="Genomic_DNA"/>
</dbReference>
<dbReference type="Proteomes" id="UP000000466">
    <property type="component" value="Chromosome"/>
</dbReference>
<sequence>MPDYSGLDSWLQVSADQLSQLIASLRRWHERKLNRFNNAGTASAITRCPTPAKNKKAT</sequence>
<keyword evidence="2" id="KW-1185">Reference proteome</keyword>
<protein>
    <submittedName>
        <fullName evidence="1">Uncharacterized protein</fullName>
    </submittedName>
</protein>
<dbReference type="HOGENOM" id="CLU_2976822_0_0_6"/>